<reference evidence="7" key="2">
    <citation type="submission" date="2020-12" db="EMBL/GenBank/DDBJ databases">
        <authorList>
            <person name="Kanost M."/>
        </authorList>
    </citation>
    <scope>NUCLEOTIDE SEQUENCE</scope>
</reference>
<comment type="caution">
    <text evidence="7">The sequence shown here is derived from an EMBL/GenBank/DDBJ whole genome shotgun (WGS) entry which is preliminary data.</text>
</comment>
<evidence type="ECO:0000313" key="8">
    <source>
        <dbReference type="Proteomes" id="UP000791440"/>
    </source>
</evidence>
<gene>
    <name evidence="7" type="ORF">O3G_MSEX011659</name>
</gene>
<keyword evidence="3" id="KW-0812">Transmembrane</keyword>
<dbReference type="Proteomes" id="UP000791440">
    <property type="component" value="Unassembled WGS sequence"/>
</dbReference>
<keyword evidence="2" id="KW-0813">Transport</keyword>
<evidence type="ECO:0000256" key="3">
    <source>
        <dbReference type="ARBA" id="ARBA00022692"/>
    </source>
</evidence>
<dbReference type="InterPro" id="IPR045263">
    <property type="entry name" value="GLUT"/>
</dbReference>
<keyword evidence="8" id="KW-1185">Reference proteome</keyword>
<evidence type="ECO:0000256" key="2">
    <source>
        <dbReference type="ARBA" id="ARBA00022448"/>
    </source>
</evidence>
<protein>
    <submittedName>
        <fullName evidence="7">Uncharacterized protein</fullName>
    </submittedName>
</protein>
<evidence type="ECO:0000256" key="4">
    <source>
        <dbReference type="ARBA" id="ARBA00022989"/>
    </source>
</evidence>
<keyword evidence="6" id="KW-0732">Signal</keyword>
<dbReference type="InterPro" id="IPR005828">
    <property type="entry name" value="MFS_sugar_transport-like"/>
</dbReference>
<comment type="subcellular location">
    <subcellularLocation>
        <location evidence="1">Membrane</location>
    </subcellularLocation>
</comment>
<name>A0A922CVH4_MANSE</name>
<dbReference type="GO" id="GO:0015149">
    <property type="term" value="F:hexose transmembrane transporter activity"/>
    <property type="evidence" value="ECO:0007669"/>
    <property type="project" value="TreeGrafter"/>
</dbReference>
<dbReference type="Pfam" id="PF00083">
    <property type="entry name" value="Sugar_tr"/>
    <property type="match status" value="1"/>
</dbReference>
<feature type="signal peptide" evidence="6">
    <location>
        <begin position="1"/>
        <end position="19"/>
    </location>
</feature>
<reference evidence="7" key="1">
    <citation type="journal article" date="2016" name="Insect Biochem. Mol. Biol.">
        <title>Multifaceted biological insights from a draft genome sequence of the tobacco hornworm moth, Manduca sexta.</title>
        <authorList>
            <person name="Kanost M.R."/>
            <person name="Arrese E.L."/>
            <person name="Cao X."/>
            <person name="Chen Y.R."/>
            <person name="Chellapilla S."/>
            <person name="Goldsmith M.R."/>
            <person name="Grosse-Wilde E."/>
            <person name="Heckel D.G."/>
            <person name="Herndon N."/>
            <person name="Jiang H."/>
            <person name="Papanicolaou A."/>
            <person name="Qu J."/>
            <person name="Soulages J.L."/>
            <person name="Vogel H."/>
            <person name="Walters J."/>
            <person name="Waterhouse R.M."/>
            <person name="Ahn S.J."/>
            <person name="Almeida F.C."/>
            <person name="An C."/>
            <person name="Aqrawi P."/>
            <person name="Bretschneider A."/>
            <person name="Bryant W.B."/>
            <person name="Bucks S."/>
            <person name="Chao H."/>
            <person name="Chevignon G."/>
            <person name="Christen J.M."/>
            <person name="Clarke D.F."/>
            <person name="Dittmer N.T."/>
            <person name="Ferguson L.C.F."/>
            <person name="Garavelou S."/>
            <person name="Gordon K.H.J."/>
            <person name="Gunaratna R.T."/>
            <person name="Han Y."/>
            <person name="Hauser F."/>
            <person name="He Y."/>
            <person name="Heidel-Fischer H."/>
            <person name="Hirsh A."/>
            <person name="Hu Y."/>
            <person name="Jiang H."/>
            <person name="Kalra D."/>
            <person name="Klinner C."/>
            <person name="Konig C."/>
            <person name="Kovar C."/>
            <person name="Kroll A.R."/>
            <person name="Kuwar S.S."/>
            <person name="Lee S.L."/>
            <person name="Lehman R."/>
            <person name="Li K."/>
            <person name="Li Z."/>
            <person name="Liang H."/>
            <person name="Lovelace S."/>
            <person name="Lu Z."/>
            <person name="Mansfield J.H."/>
            <person name="McCulloch K.J."/>
            <person name="Mathew T."/>
            <person name="Morton B."/>
            <person name="Muzny D.M."/>
            <person name="Neunemann D."/>
            <person name="Ongeri F."/>
            <person name="Pauchet Y."/>
            <person name="Pu L.L."/>
            <person name="Pyrousis I."/>
            <person name="Rao X.J."/>
            <person name="Redding A."/>
            <person name="Roesel C."/>
            <person name="Sanchez-Gracia A."/>
            <person name="Schaack S."/>
            <person name="Shukla A."/>
            <person name="Tetreau G."/>
            <person name="Wang Y."/>
            <person name="Xiong G.H."/>
            <person name="Traut W."/>
            <person name="Walsh T.K."/>
            <person name="Worley K.C."/>
            <person name="Wu D."/>
            <person name="Wu W."/>
            <person name="Wu Y.Q."/>
            <person name="Zhang X."/>
            <person name="Zou Z."/>
            <person name="Zucker H."/>
            <person name="Briscoe A.D."/>
            <person name="Burmester T."/>
            <person name="Clem R.J."/>
            <person name="Feyereisen R."/>
            <person name="Grimmelikhuijzen C.J.P."/>
            <person name="Hamodrakas S.J."/>
            <person name="Hansson B.S."/>
            <person name="Huguet E."/>
            <person name="Jermiin L.S."/>
            <person name="Lan Q."/>
            <person name="Lehman H.K."/>
            <person name="Lorenzen M."/>
            <person name="Merzendorfer H."/>
            <person name="Michalopoulos I."/>
            <person name="Morton D.B."/>
            <person name="Muthukrishnan S."/>
            <person name="Oakeshott J.G."/>
            <person name="Palmer W."/>
            <person name="Park Y."/>
            <person name="Passarelli A.L."/>
            <person name="Rozas J."/>
            <person name="Schwartz L.M."/>
            <person name="Smith W."/>
            <person name="Southgate A."/>
            <person name="Vilcinskas A."/>
            <person name="Vogt R."/>
            <person name="Wang P."/>
            <person name="Werren J."/>
            <person name="Yu X.Q."/>
            <person name="Zhou J.J."/>
            <person name="Brown S.J."/>
            <person name="Scherer S.E."/>
            <person name="Richards S."/>
            <person name="Blissard G.W."/>
        </authorList>
    </citation>
    <scope>NUCLEOTIDE SEQUENCE</scope>
</reference>
<dbReference type="AlphaFoldDB" id="A0A922CVH4"/>
<evidence type="ECO:0000313" key="7">
    <source>
        <dbReference type="EMBL" id="KAG6459892.1"/>
    </source>
</evidence>
<dbReference type="EMBL" id="JH668642">
    <property type="protein sequence ID" value="KAG6459892.1"/>
    <property type="molecule type" value="Genomic_DNA"/>
</dbReference>
<organism evidence="7 8">
    <name type="scientific">Manduca sexta</name>
    <name type="common">Tobacco hawkmoth</name>
    <name type="synonym">Tobacco hornworm</name>
    <dbReference type="NCBI Taxonomy" id="7130"/>
    <lineage>
        <taxon>Eukaryota</taxon>
        <taxon>Metazoa</taxon>
        <taxon>Ecdysozoa</taxon>
        <taxon>Arthropoda</taxon>
        <taxon>Hexapoda</taxon>
        <taxon>Insecta</taxon>
        <taxon>Pterygota</taxon>
        <taxon>Neoptera</taxon>
        <taxon>Endopterygota</taxon>
        <taxon>Lepidoptera</taxon>
        <taxon>Glossata</taxon>
        <taxon>Ditrysia</taxon>
        <taxon>Bombycoidea</taxon>
        <taxon>Sphingidae</taxon>
        <taxon>Sphinginae</taxon>
        <taxon>Sphingini</taxon>
        <taxon>Manduca</taxon>
    </lineage>
</organism>
<evidence type="ECO:0000256" key="5">
    <source>
        <dbReference type="ARBA" id="ARBA00023136"/>
    </source>
</evidence>
<keyword evidence="4" id="KW-1133">Transmembrane helix</keyword>
<accession>A0A922CVH4</accession>
<evidence type="ECO:0000256" key="1">
    <source>
        <dbReference type="ARBA" id="ARBA00004370"/>
    </source>
</evidence>
<dbReference type="PANTHER" id="PTHR23503:SF8">
    <property type="entry name" value="FACILITATED GLUCOSE TRANSPORTER PROTEIN 1"/>
    <property type="match status" value="1"/>
</dbReference>
<dbReference type="GO" id="GO:0016020">
    <property type="term" value="C:membrane"/>
    <property type="evidence" value="ECO:0007669"/>
    <property type="project" value="UniProtKB-SubCell"/>
</dbReference>
<keyword evidence="5" id="KW-0472">Membrane</keyword>
<proteinExistence type="predicted"/>
<sequence length="81" mass="8429">MSGMNLRLAFAILSSGCWSAFQHGYNTGVLNAPQTVMSEWLHAEALTGANSSIPAKDDPKVTAVWSVAVAIYCVGGMIGGV</sequence>
<feature type="chain" id="PRO_5036873065" evidence="6">
    <location>
        <begin position="20"/>
        <end position="81"/>
    </location>
</feature>
<evidence type="ECO:0000256" key="6">
    <source>
        <dbReference type="SAM" id="SignalP"/>
    </source>
</evidence>
<dbReference type="PANTHER" id="PTHR23503">
    <property type="entry name" value="SOLUTE CARRIER FAMILY 2"/>
    <property type="match status" value="1"/>
</dbReference>